<dbReference type="EMBL" id="CACVBM020001239">
    <property type="protein sequence ID" value="CAA7040973.1"/>
    <property type="molecule type" value="Genomic_DNA"/>
</dbReference>
<protein>
    <recommendedName>
        <fullName evidence="4">Retrotransposon gag domain-containing protein</fullName>
    </recommendedName>
</protein>
<dbReference type="OrthoDB" id="1114112at2759"/>
<evidence type="ECO:0000313" key="2">
    <source>
        <dbReference type="EMBL" id="CAA7040973.1"/>
    </source>
</evidence>
<feature type="compositionally biased region" description="Basic and acidic residues" evidence="1">
    <location>
        <begin position="41"/>
        <end position="50"/>
    </location>
</feature>
<comment type="caution">
    <text evidence="2">The sequence shown here is derived from an EMBL/GenBank/DDBJ whole genome shotgun (WGS) entry which is preliminary data.</text>
</comment>
<reference evidence="2" key="1">
    <citation type="submission" date="2020-01" db="EMBL/GenBank/DDBJ databases">
        <authorList>
            <person name="Mishra B."/>
        </authorList>
    </citation>
    <scope>NUCLEOTIDE SEQUENCE [LARGE SCALE GENOMIC DNA]</scope>
</reference>
<dbReference type="AlphaFoldDB" id="A0A6D2JHC4"/>
<feature type="compositionally biased region" description="Acidic residues" evidence="1">
    <location>
        <begin position="18"/>
        <end position="40"/>
    </location>
</feature>
<feature type="compositionally biased region" description="Basic and acidic residues" evidence="1">
    <location>
        <begin position="78"/>
        <end position="90"/>
    </location>
</feature>
<sequence length="199" mass="23837">MAEEEDSWDQLIDTDQSMSEEDASYMEDSWSEEGVDEGLDDYGKEPGREEPEPEPPDLVHCSSSQRRWYQEEEAAWGEQHHEEDDTREESWTVDDSSQGEYEQPRSCEELNTTQPYNALRTVLSRKRNYLEWERNLDEWLYYNHILKEQRLDYAVGQLKGSAYQWWLQEEDDRWFYKEPTISTWGELKALLRNKYAQGV</sequence>
<evidence type="ECO:0000256" key="1">
    <source>
        <dbReference type="SAM" id="MobiDB-lite"/>
    </source>
</evidence>
<accession>A0A6D2JHC4</accession>
<evidence type="ECO:0008006" key="4">
    <source>
        <dbReference type="Google" id="ProtNLM"/>
    </source>
</evidence>
<feature type="region of interest" description="Disordered" evidence="1">
    <location>
        <begin position="1"/>
        <end position="107"/>
    </location>
</feature>
<evidence type="ECO:0000313" key="3">
    <source>
        <dbReference type="Proteomes" id="UP000467841"/>
    </source>
</evidence>
<name>A0A6D2JHC4_9BRAS</name>
<keyword evidence="3" id="KW-1185">Reference proteome</keyword>
<gene>
    <name evidence="2" type="ORF">MERR_LOCUS28208</name>
</gene>
<organism evidence="2 3">
    <name type="scientific">Microthlaspi erraticum</name>
    <dbReference type="NCBI Taxonomy" id="1685480"/>
    <lineage>
        <taxon>Eukaryota</taxon>
        <taxon>Viridiplantae</taxon>
        <taxon>Streptophyta</taxon>
        <taxon>Embryophyta</taxon>
        <taxon>Tracheophyta</taxon>
        <taxon>Spermatophyta</taxon>
        <taxon>Magnoliopsida</taxon>
        <taxon>eudicotyledons</taxon>
        <taxon>Gunneridae</taxon>
        <taxon>Pentapetalae</taxon>
        <taxon>rosids</taxon>
        <taxon>malvids</taxon>
        <taxon>Brassicales</taxon>
        <taxon>Brassicaceae</taxon>
        <taxon>Coluteocarpeae</taxon>
        <taxon>Microthlaspi</taxon>
    </lineage>
</organism>
<proteinExistence type="predicted"/>
<dbReference type="Proteomes" id="UP000467841">
    <property type="component" value="Unassembled WGS sequence"/>
</dbReference>